<dbReference type="InterPro" id="IPR029056">
    <property type="entry name" value="Ribokinase-like"/>
</dbReference>
<keyword evidence="4" id="KW-0547">Nucleotide-binding</keyword>
<organism evidence="8 10">
    <name type="scientific">Rozella allomycis (strain CSF55)</name>
    <dbReference type="NCBI Taxonomy" id="988480"/>
    <lineage>
        <taxon>Eukaryota</taxon>
        <taxon>Fungi</taxon>
        <taxon>Fungi incertae sedis</taxon>
        <taxon>Cryptomycota</taxon>
        <taxon>Cryptomycota incertae sedis</taxon>
        <taxon>Rozella</taxon>
    </lineage>
</organism>
<reference evidence="9" key="3">
    <citation type="submission" date="2018-08" db="EMBL/GenBank/DDBJ databases">
        <title>Leveraging single-cell genomics to expand the Fungal Tree of Life.</title>
        <authorList>
            <consortium name="DOE Joint Genome Institute"/>
            <person name="Ahrendt S.R."/>
            <person name="Quandt C.A."/>
            <person name="Ciobanu D."/>
            <person name="Clum A."/>
            <person name="Salamov A."/>
            <person name="Andreopoulos B."/>
            <person name="Cheng J.-F."/>
            <person name="Woyke T."/>
            <person name="Pelin A."/>
            <person name="Henrissat B."/>
            <person name="Reynolds N."/>
            <person name="Benny G.L."/>
            <person name="Smith M.E."/>
            <person name="James T.Y."/>
            <person name="Grigoriev I.V."/>
        </authorList>
    </citation>
    <scope>NUCLEOTIDE SEQUENCE</scope>
    <source>
        <strain evidence="9">CSF55</strain>
    </source>
</reference>
<dbReference type="STRING" id="988480.A0A075B4S4"/>
<dbReference type="GO" id="GO:0005829">
    <property type="term" value="C:cytosol"/>
    <property type="evidence" value="ECO:0007669"/>
    <property type="project" value="TreeGrafter"/>
</dbReference>
<dbReference type="GO" id="GO:0009443">
    <property type="term" value="P:pyridoxal 5'-phosphate salvage"/>
    <property type="evidence" value="ECO:0007669"/>
    <property type="project" value="InterPro"/>
</dbReference>
<comment type="similarity">
    <text evidence="1">Belongs to the pyridoxine kinase family.</text>
</comment>
<evidence type="ECO:0000313" key="10">
    <source>
        <dbReference type="Proteomes" id="UP000030755"/>
    </source>
</evidence>
<evidence type="ECO:0000313" key="11">
    <source>
        <dbReference type="Proteomes" id="UP000281549"/>
    </source>
</evidence>
<dbReference type="EC" id="2.7.1.35" evidence="2"/>
<keyword evidence="10" id="KW-1185">Reference proteome</keyword>
<accession>A0A075B4S4</accession>
<keyword evidence="6" id="KW-0067">ATP-binding</keyword>
<feature type="domain" description="Pyridoxamine kinase/Phosphomethylpyrimidine kinase" evidence="7">
    <location>
        <begin position="76"/>
        <end position="258"/>
    </location>
</feature>
<dbReference type="NCBIfam" id="TIGR00687">
    <property type="entry name" value="pyridox_kin"/>
    <property type="match status" value="1"/>
</dbReference>
<evidence type="ECO:0000256" key="4">
    <source>
        <dbReference type="ARBA" id="ARBA00022741"/>
    </source>
</evidence>
<dbReference type="GO" id="GO:0005524">
    <property type="term" value="F:ATP binding"/>
    <property type="evidence" value="ECO:0007669"/>
    <property type="project" value="UniProtKB-KW"/>
</dbReference>
<protein>
    <recommendedName>
        <fullName evidence="2">pyridoxal kinase</fullName>
        <ecNumber evidence="2">2.7.1.35</ecNumber>
    </recommendedName>
</protein>
<dbReference type="Proteomes" id="UP000281549">
    <property type="component" value="Unassembled WGS sequence"/>
</dbReference>
<evidence type="ECO:0000256" key="6">
    <source>
        <dbReference type="ARBA" id="ARBA00022840"/>
    </source>
</evidence>
<evidence type="ECO:0000259" key="7">
    <source>
        <dbReference type="Pfam" id="PF08543"/>
    </source>
</evidence>
<dbReference type="Gene3D" id="3.40.1190.20">
    <property type="match status" value="1"/>
</dbReference>
<dbReference type="CDD" id="cd01173">
    <property type="entry name" value="pyridoxal_pyridoxamine_kinase"/>
    <property type="match status" value="1"/>
</dbReference>
<dbReference type="InterPro" id="IPR004625">
    <property type="entry name" value="PyrdxlKinase"/>
</dbReference>
<dbReference type="EMBL" id="ML004911">
    <property type="protein sequence ID" value="RKP22082.1"/>
    <property type="molecule type" value="Genomic_DNA"/>
</dbReference>
<evidence type="ECO:0000313" key="9">
    <source>
        <dbReference type="EMBL" id="RKP22082.1"/>
    </source>
</evidence>
<dbReference type="SUPFAM" id="SSF53613">
    <property type="entry name" value="Ribokinase-like"/>
    <property type="match status" value="1"/>
</dbReference>
<dbReference type="PANTHER" id="PTHR10534:SF2">
    <property type="entry name" value="PYRIDOXAL KINASE"/>
    <property type="match status" value="1"/>
</dbReference>
<keyword evidence="3 8" id="KW-0808">Transferase</keyword>
<dbReference type="OrthoDB" id="2104723at2759"/>
<dbReference type="PANTHER" id="PTHR10534">
    <property type="entry name" value="PYRIDOXAL KINASE"/>
    <property type="match status" value="1"/>
</dbReference>
<evidence type="ECO:0000256" key="2">
    <source>
        <dbReference type="ARBA" id="ARBA00012104"/>
    </source>
</evidence>
<reference evidence="8 10" key="1">
    <citation type="journal article" date="2013" name="Curr. Biol.">
        <title>Shared signatures of parasitism and phylogenomics unite Cryptomycota and microsporidia.</title>
        <authorList>
            <person name="James T.Y."/>
            <person name="Pelin A."/>
            <person name="Bonen L."/>
            <person name="Ahrendt S."/>
            <person name="Sain D."/>
            <person name="Corradi N."/>
            <person name="Stajich J.E."/>
        </authorList>
    </citation>
    <scope>NUCLEOTIDE SEQUENCE [LARGE SCALE GENOMIC DNA]</scope>
    <source>
        <strain evidence="8 10">CSF55</strain>
        <strain evidence="8 10">CSF55</strain>
    </source>
</reference>
<evidence type="ECO:0000256" key="1">
    <source>
        <dbReference type="ARBA" id="ARBA00008805"/>
    </source>
</evidence>
<name>A0A075B4S4_ROZAC</name>
<dbReference type="Pfam" id="PF08543">
    <property type="entry name" value="Phos_pyr_kin"/>
    <property type="match status" value="1"/>
</dbReference>
<dbReference type="EMBL" id="KE560560">
    <property type="protein sequence ID" value="EPZ36439.1"/>
    <property type="molecule type" value="Genomic_DNA"/>
</dbReference>
<gene>
    <name evidence="8" type="ORF">O9G_005437</name>
    <name evidence="9" type="ORF">ROZALSC1DRAFT_26555</name>
</gene>
<dbReference type="AlphaFoldDB" id="A0A075B4S4"/>
<evidence type="ECO:0000256" key="3">
    <source>
        <dbReference type="ARBA" id="ARBA00022679"/>
    </source>
</evidence>
<dbReference type="OMA" id="AWTHQHP"/>
<keyword evidence="5 9" id="KW-0418">Kinase</keyword>
<dbReference type="HOGENOM" id="CLU_046496_1_1_1"/>
<dbReference type="Proteomes" id="UP000030755">
    <property type="component" value="Unassembled WGS sequence"/>
</dbReference>
<reference evidence="11" key="2">
    <citation type="journal article" date="2018" name="Nat. Microbiol.">
        <title>Leveraging single-cell genomics to expand the fungal tree of life.</title>
        <authorList>
            <person name="Ahrendt S.R."/>
            <person name="Quandt C.A."/>
            <person name="Ciobanu D."/>
            <person name="Clum A."/>
            <person name="Salamov A."/>
            <person name="Andreopoulos B."/>
            <person name="Cheng J.F."/>
            <person name="Woyke T."/>
            <person name="Pelin A."/>
            <person name="Henrissat B."/>
            <person name="Reynolds N.K."/>
            <person name="Benny G.L."/>
            <person name="Smith M.E."/>
            <person name="James T.Y."/>
            <person name="Grigoriev I.V."/>
        </authorList>
    </citation>
    <scope>NUCLEOTIDE SEQUENCE [LARGE SCALE GENOMIC DNA]</scope>
    <source>
        <strain evidence="11">CSF55</strain>
    </source>
</reference>
<sequence length="316" mass="35938">MKVLSIQSHVVFGYVGNKCAVAPLHILGHEVDSINTVQFSFHTGYGNSSGSVTSAHEMKEILNSLVENALTQRYTHIITGYVKSPECLIEIADFIKITRFKNPKTKYILDPVIGDNGIMYVDKENIPVYTNSLLKLADIITPNQYEAEWLSNKKIDKAADGFDVLKYFFAEYLNLNIAIITSIDEGEYLTLVAGEKSADGTYLVLMLLGATIYYKIRMEKYQSSFTGTGDLFVALFSAYLEQYKFLKEALEATISVMQFILQTTEKEGRWLANNDNVELRSLSFKDSRKYLELQIMKAKKMIENPEMRYRAEILEL</sequence>
<dbReference type="GO" id="GO:0008478">
    <property type="term" value="F:pyridoxal kinase activity"/>
    <property type="evidence" value="ECO:0007669"/>
    <property type="project" value="UniProtKB-EC"/>
</dbReference>
<proteinExistence type="inferred from homology"/>
<evidence type="ECO:0000256" key="5">
    <source>
        <dbReference type="ARBA" id="ARBA00022777"/>
    </source>
</evidence>
<dbReference type="InterPro" id="IPR013749">
    <property type="entry name" value="PM/HMP-P_kinase-1"/>
</dbReference>
<evidence type="ECO:0000313" key="8">
    <source>
        <dbReference type="EMBL" id="EPZ36439.1"/>
    </source>
</evidence>